<dbReference type="InterPro" id="IPR007110">
    <property type="entry name" value="Ig-like_dom"/>
</dbReference>
<evidence type="ECO:0000313" key="4">
    <source>
        <dbReference type="EMBL" id="RKQ92275.1"/>
    </source>
</evidence>
<dbReference type="Proteomes" id="UP000278962">
    <property type="component" value="Unassembled WGS sequence"/>
</dbReference>
<feature type="domain" description="Ig-like" evidence="3">
    <location>
        <begin position="577"/>
        <end position="648"/>
    </location>
</feature>
<dbReference type="OrthoDB" id="614750at2"/>
<feature type="domain" description="Ig-like" evidence="3">
    <location>
        <begin position="739"/>
        <end position="835"/>
    </location>
</feature>
<keyword evidence="2" id="KW-0732">Signal</keyword>
<feature type="domain" description="Ig-like" evidence="3">
    <location>
        <begin position="294"/>
        <end position="373"/>
    </location>
</feature>
<feature type="domain" description="Ig-like" evidence="3">
    <location>
        <begin position="669"/>
        <end position="732"/>
    </location>
</feature>
<keyword evidence="5" id="KW-1185">Reference proteome</keyword>
<feature type="region of interest" description="Disordered" evidence="1">
    <location>
        <begin position="384"/>
        <end position="407"/>
    </location>
</feature>
<dbReference type="Gene3D" id="2.60.40.2700">
    <property type="match status" value="6"/>
</dbReference>
<proteinExistence type="predicted"/>
<gene>
    <name evidence="4" type="ORF">C8N24_2118</name>
</gene>
<feature type="chain" id="PRO_5025050707" description="Ig-like domain-containing protein" evidence="2">
    <location>
        <begin position="27"/>
        <end position="1262"/>
    </location>
</feature>
<evidence type="ECO:0000259" key="3">
    <source>
        <dbReference type="PROSITE" id="PS50835"/>
    </source>
</evidence>
<reference evidence="4 5" key="1">
    <citation type="submission" date="2018-10" db="EMBL/GenBank/DDBJ databases">
        <title>Genomic Encyclopedia of Archaeal and Bacterial Type Strains, Phase II (KMG-II): from individual species to whole genera.</title>
        <authorList>
            <person name="Goeker M."/>
        </authorList>
    </citation>
    <scope>NUCLEOTIDE SEQUENCE [LARGE SCALE GENOMIC DNA]</scope>
    <source>
        <strain evidence="4 5">DSM 14954</strain>
    </source>
</reference>
<feature type="domain" description="Ig-like" evidence="3">
    <location>
        <begin position="481"/>
        <end position="563"/>
    </location>
</feature>
<sequence length="1262" mass="126927">MTSIRGLRALLALVAALLLVPGGAQAATITSTASGDWDDPATWSGGVIPDTPDTAVVDAGDEVTLTGDVTAGGLELKGTGTLKLSGRKLTSSGDVTLGGGHGTPSAISGGTVDVSGELRVQNTSVSNVGFTVTNGSTVFSEALPGDSAASSSWQSSTLTQSGGLAWFMGHKLTGALNPVLHDTVVTVQGTNDFGSAQLSLTGTGPVYFEPTGVSGLNGPAMLSVGQLLVTGMHQTTIDWAGITGGAADTDRVNLITTAAGDVTDLIYSDNSTTTFGGPLTGESLYTTYSGNPRPAANPLPSVSSSSGLPGHAAVGDTITCAPGTWTPDGTKVYAWTSDGDVINGETASTFTVTSAELGTDVKCTVEVTVSAVTGTAESSNAVHVDTGPVATTPPAATSTRTPNTSATTGDVLTCAPGVWSPDGPKTYAWKRGATVIGGATASTYTVVPADLGASVKCSVSVTVAGETGTADSGAVSVIAAPASSVAPSISGAVAGGTSTPGVQLTCAPGTWSGSPSHTYAWKRGTTTVATTSTYTPVSGDVGGTLKCEVTATTSGISAAATSTGVAIANAPDNTVAPAITGAPVAGKTRAGGQLTCAPGTWTESPAFTYAWKRNGTPTGVTTPTFTPTSGDVGDTFTCAVTAIAHGLTALPVASSGVEVVATAANTVVPSITGAPATGKTTPGVALTCDPGTWTLTPTLDYAWKRGSTTVSTTSTYTPVAADAGHTLTCAVTGTANGVPSAAISTSGIAVLPIPDNTAAPAISGSGVVGEALTCATGSWAGTPDLFVRWLRGQEVVASGSSIYNVVRADRGAELRCKVTATTLGVERDATSAPVTAKAAAPITIDERPEGTITSASTRVAYTLAPDVTVTGCTLNGTALASCASPINLDGLASKADYALVLTLRNEYGEDETRTVSFSTDLGGPSVSILNWPVVALGYSRMDLQFQVSAGAMVACTYDGRPVHCTPAGAQVLVTDPGQHVFEVTATDAYGATASDRRTLRVLAPERFLPQSVTVVASSATTIPASRDLRSLTIKAPGLLAGPVGGDKAAFGLRVYVPAKLGSYTITVSDGLRSSETVVRVVASEEVVVDETVGGLTDPDAPLVCPKGTAGSFYSWYINDKLVRTDASNVFPVKLVPKTGTVSCRVNDPEGGLQPPIKTLIQDGVRMGVTLTPGGAVSLGFSGGGHVQIMLAGESGTGVRSASAAKAKPKRAKYKTLKVIDKKVRRGWTRVSLGRKLPKSGWKITVKLKKGKRYGKPLVLSKG</sequence>
<accession>A0A660LDF3</accession>
<comment type="caution">
    <text evidence="4">The sequence shown here is derived from an EMBL/GenBank/DDBJ whole genome shotgun (WGS) entry which is preliminary data.</text>
</comment>
<dbReference type="AlphaFoldDB" id="A0A660LDF3"/>
<dbReference type="PROSITE" id="PS50835">
    <property type="entry name" value="IG_LIKE"/>
    <property type="match status" value="5"/>
</dbReference>
<evidence type="ECO:0000256" key="1">
    <source>
        <dbReference type="SAM" id="MobiDB-lite"/>
    </source>
</evidence>
<dbReference type="EMBL" id="RBIL01000001">
    <property type="protein sequence ID" value="RKQ92275.1"/>
    <property type="molecule type" value="Genomic_DNA"/>
</dbReference>
<protein>
    <recommendedName>
        <fullName evidence="3">Ig-like domain-containing protein</fullName>
    </recommendedName>
</protein>
<feature type="signal peptide" evidence="2">
    <location>
        <begin position="1"/>
        <end position="26"/>
    </location>
</feature>
<evidence type="ECO:0000313" key="5">
    <source>
        <dbReference type="Proteomes" id="UP000278962"/>
    </source>
</evidence>
<name>A0A660LDF3_9ACTN</name>
<feature type="compositionally biased region" description="Low complexity" evidence="1">
    <location>
        <begin position="386"/>
        <end position="407"/>
    </location>
</feature>
<organism evidence="4 5">
    <name type="scientific">Solirubrobacter pauli</name>
    <dbReference type="NCBI Taxonomy" id="166793"/>
    <lineage>
        <taxon>Bacteria</taxon>
        <taxon>Bacillati</taxon>
        <taxon>Actinomycetota</taxon>
        <taxon>Thermoleophilia</taxon>
        <taxon>Solirubrobacterales</taxon>
        <taxon>Solirubrobacteraceae</taxon>
        <taxon>Solirubrobacter</taxon>
    </lineage>
</organism>
<dbReference type="RefSeq" id="WP_147447736.1">
    <property type="nucleotide sequence ID" value="NZ_RBIL01000001.1"/>
</dbReference>
<evidence type="ECO:0000256" key="2">
    <source>
        <dbReference type="SAM" id="SignalP"/>
    </source>
</evidence>